<dbReference type="Pfam" id="PF00676">
    <property type="entry name" value="E1_dh"/>
    <property type="match status" value="1"/>
</dbReference>
<protein>
    <recommendedName>
        <fullName evidence="12">Pyruvate dehydrogenase E1 component subunit alpha</fullName>
        <ecNumber evidence="12">1.2.4.1</ecNumber>
    </recommendedName>
</protein>
<dbReference type="Gene3D" id="3.40.50.970">
    <property type="match status" value="1"/>
</dbReference>
<keyword evidence="6" id="KW-0809">Transit peptide</keyword>
<organism evidence="16 17">
    <name type="scientific">Brachionus calyciflorus</name>
    <dbReference type="NCBI Taxonomy" id="104777"/>
    <lineage>
        <taxon>Eukaryota</taxon>
        <taxon>Metazoa</taxon>
        <taxon>Spiralia</taxon>
        <taxon>Gnathifera</taxon>
        <taxon>Rotifera</taxon>
        <taxon>Eurotatoria</taxon>
        <taxon>Monogononta</taxon>
        <taxon>Pseudotrocha</taxon>
        <taxon>Ploima</taxon>
        <taxon>Brachionidae</taxon>
        <taxon>Brachionus</taxon>
    </lineage>
</organism>
<dbReference type="GO" id="GO:0005874">
    <property type="term" value="C:microtubule"/>
    <property type="evidence" value="ECO:0007669"/>
    <property type="project" value="UniProtKB-KW"/>
</dbReference>
<keyword evidence="4" id="KW-0963">Cytoplasm</keyword>
<evidence type="ECO:0000256" key="5">
    <source>
        <dbReference type="ARBA" id="ARBA00022701"/>
    </source>
</evidence>
<proteinExistence type="inferred from homology"/>
<dbReference type="InterPro" id="IPR050642">
    <property type="entry name" value="PDH_E1_Alpha_Subunit"/>
</dbReference>
<keyword evidence="9" id="KW-0206">Cytoskeleton</keyword>
<evidence type="ECO:0000256" key="11">
    <source>
        <dbReference type="ARBA" id="ARBA00051231"/>
    </source>
</evidence>
<comment type="subcellular location">
    <subcellularLocation>
        <location evidence="2">Cytoplasm</location>
        <location evidence="2">Cytoskeleton</location>
    </subcellularLocation>
</comment>
<dbReference type="Gene3D" id="1.20.120.1900">
    <property type="entry name" value="Gamma-tubulin complex, C-terminal domain"/>
    <property type="match status" value="1"/>
</dbReference>
<evidence type="ECO:0000256" key="1">
    <source>
        <dbReference type="ARBA" id="ARBA00001964"/>
    </source>
</evidence>
<gene>
    <name evidence="16" type="ORF">OXX778_LOCUS17107</name>
</gene>
<keyword evidence="10 12" id="KW-0670">Pyruvate</keyword>
<evidence type="ECO:0000256" key="12">
    <source>
        <dbReference type="RuleBase" id="RU361139"/>
    </source>
</evidence>
<dbReference type="InterPro" id="IPR042241">
    <property type="entry name" value="GCP_C_sf"/>
</dbReference>
<evidence type="ECO:0000256" key="2">
    <source>
        <dbReference type="ARBA" id="ARBA00004245"/>
    </source>
</evidence>
<dbReference type="OrthoDB" id="10256198at2759"/>
<dbReference type="SUPFAM" id="SSF52518">
    <property type="entry name" value="Thiamin diphosphate-binding fold (THDP-binding)"/>
    <property type="match status" value="1"/>
</dbReference>
<dbReference type="InterPro" id="IPR017597">
    <property type="entry name" value="Pyrv_DH_E1_asu_subgrp-y"/>
</dbReference>
<dbReference type="GO" id="GO:0006086">
    <property type="term" value="P:pyruvate decarboxylation to acetyl-CoA"/>
    <property type="evidence" value="ECO:0007669"/>
    <property type="project" value="InterPro"/>
</dbReference>
<dbReference type="AlphaFoldDB" id="A0A814HV74"/>
<feature type="domain" description="Gamma tubulin complex component C-terminal" evidence="14">
    <location>
        <begin position="848"/>
        <end position="1022"/>
    </location>
</feature>
<keyword evidence="8 12" id="KW-0786">Thiamine pyrophosphate</keyword>
<comment type="function">
    <text evidence="12">The pyruvate dehydrogenase complex catalyzes the overall conversion of pyruvate to acetyl-CoA and CO(2).</text>
</comment>
<dbReference type="PANTHER" id="PTHR11516">
    <property type="entry name" value="PYRUVATE DEHYDROGENASE E1 COMPONENT, ALPHA SUBUNIT BACTERIAL AND ORGANELLAR"/>
    <property type="match status" value="1"/>
</dbReference>
<dbReference type="GO" id="GO:0004739">
    <property type="term" value="F:pyruvate dehydrogenase (acetyl-transferring) activity"/>
    <property type="evidence" value="ECO:0007669"/>
    <property type="project" value="UniProtKB-UniRule"/>
</dbReference>
<dbReference type="InterPro" id="IPR041470">
    <property type="entry name" value="GCP_N"/>
</dbReference>
<keyword evidence="17" id="KW-1185">Reference proteome</keyword>
<evidence type="ECO:0000259" key="13">
    <source>
        <dbReference type="Pfam" id="PF00676"/>
    </source>
</evidence>
<evidence type="ECO:0000256" key="10">
    <source>
        <dbReference type="ARBA" id="ARBA00023317"/>
    </source>
</evidence>
<dbReference type="EC" id="1.2.4.1" evidence="12"/>
<evidence type="ECO:0000259" key="14">
    <source>
        <dbReference type="Pfam" id="PF04130"/>
    </source>
</evidence>
<comment type="caution">
    <text evidence="16">The sequence shown here is derived from an EMBL/GenBank/DDBJ whole genome shotgun (WGS) entry which is preliminary data.</text>
</comment>
<feature type="domain" description="Gamma tubulin complex component protein N-terminal" evidence="15">
    <location>
        <begin position="476"/>
        <end position="828"/>
    </location>
</feature>
<accession>A0A814HV74</accession>
<dbReference type="PANTHER" id="PTHR11516:SF60">
    <property type="entry name" value="PYRUVATE DEHYDROGENASE E1 COMPONENT SUBUNIT ALPHA"/>
    <property type="match status" value="1"/>
</dbReference>
<dbReference type="InterPro" id="IPR001017">
    <property type="entry name" value="DH_E1"/>
</dbReference>
<evidence type="ECO:0000256" key="3">
    <source>
        <dbReference type="ARBA" id="ARBA00010337"/>
    </source>
</evidence>
<comment type="similarity">
    <text evidence="3">Belongs to the TUBGCP family.</text>
</comment>
<feature type="domain" description="Dehydrogenase E1 component" evidence="13">
    <location>
        <begin position="67"/>
        <end position="361"/>
    </location>
</feature>
<comment type="catalytic activity">
    <reaction evidence="11 12">
        <text>N(6)-[(R)-lipoyl]-L-lysyl-[protein] + pyruvate + H(+) = N(6)-[(R)-S(8)-acetyldihydrolipoyl]-L-lysyl-[protein] + CO2</text>
        <dbReference type="Rhea" id="RHEA:19189"/>
        <dbReference type="Rhea" id="RHEA-COMP:10474"/>
        <dbReference type="Rhea" id="RHEA-COMP:10478"/>
        <dbReference type="ChEBI" id="CHEBI:15361"/>
        <dbReference type="ChEBI" id="CHEBI:15378"/>
        <dbReference type="ChEBI" id="CHEBI:16526"/>
        <dbReference type="ChEBI" id="CHEBI:83099"/>
        <dbReference type="ChEBI" id="CHEBI:83111"/>
        <dbReference type="EC" id="1.2.4.1"/>
    </reaction>
</comment>
<evidence type="ECO:0000313" key="17">
    <source>
        <dbReference type="Proteomes" id="UP000663879"/>
    </source>
</evidence>
<comment type="cofactor">
    <cofactor evidence="1 12">
        <name>thiamine diphosphate</name>
        <dbReference type="ChEBI" id="CHEBI:58937"/>
    </cofactor>
</comment>
<evidence type="ECO:0000256" key="4">
    <source>
        <dbReference type="ARBA" id="ARBA00022490"/>
    </source>
</evidence>
<reference evidence="16" key="1">
    <citation type="submission" date="2021-02" db="EMBL/GenBank/DDBJ databases">
        <authorList>
            <person name="Nowell W R."/>
        </authorList>
    </citation>
    <scope>NUCLEOTIDE SEQUENCE</scope>
    <source>
        <strain evidence="16">Ploen Becks lab</strain>
    </source>
</reference>
<dbReference type="NCBIfam" id="TIGR03182">
    <property type="entry name" value="PDH_E1_alph_y"/>
    <property type="match status" value="1"/>
</dbReference>
<dbReference type="Pfam" id="PF17681">
    <property type="entry name" value="GCP_N_terminal"/>
    <property type="match status" value="1"/>
</dbReference>
<dbReference type="Proteomes" id="UP000663879">
    <property type="component" value="Unassembled WGS sequence"/>
</dbReference>
<keyword evidence="5" id="KW-0493">Microtubule</keyword>
<evidence type="ECO:0000256" key="6">
    <source>
        <dbReference type="ARBA" id="ARBA00022946"/>
    </source>
</evidence>
<dbReference type="CDD" id="cd02000">
    <property type="entry name" value="TPP_E1_PDC_ADC_BCADC"/>
    <property type="match status" value="1"/>
</dbReference>
<dbReference type="EMBL" id="CAJNOC010004266">
    <property type="protein sequence ID" value="CAF1015441.1"/>
    <property type="molecule type" value="Genomic_DNA"/>
</dbReference>
<dbReference type="GO" id="GO:0043015">
    <property type="term" value="F:gamma-tubulin binding"/>
    <property type="evidence" value="ECO:0007669"/>
    <property type="project" value="InterPro"/>
</dbReference>
<dbReference type="Pfam" id="PF04130">
    <property type="entry name" value="GCP_C_terminal"/>
    <property type="match status" value="1"/>
</dbReference>
<evidence type="ECO:0000256" key="8">
    <source>
        <dbReference type="ARBA" id="ARBA00023052"/>
    </source>
</evidence>
<name>A0A814HV74_9BILA</name>
<dbReference type="FunFam" id="3.40.50.970:FF:000013">
    <property type="entry name" value="Pyruvate dehydrogenase E1 component subunit alpha"/>
    <property type="match status" value="1"/>
</dbReference>
<evidence type="ECO:0000256" key="9">
    <source>
        <dbReference type="ARBA" id="ARBA00023212"/>
    </source>
</evidence>
<dbReference type="InterPro" id="IPR040457">
    <property type="entry name" value="GCP_C"/>
</dbReference>
<evidence type="ECO:0000256" key="7">
    <source>
        <dbReference type="ARBA" id="ARBA00023002"/>
    </source>
</evidence>
<sequence>MNKSLKSLILTSDKLGQVLAIRSISLSAQKNNTISYTIEKPYDLHRIDQGPSLEVSCDKQEALEFYRKMQSIRRLETTSGNLYKDKQIRGFCHLYSGQEAVCVGMKAALDQNDSVITAYRAHGWTYVMGVPLLGVLAELTGRKTGCAKGKGGSMHMYTKNFYGGNGIVGAQIPLGAGIALKHKYMNEPNVCVALYGDGAANQGQVFEAYNMAKLWNLPVIFVCENNGYAMGTSVNRGSASTDFYTRGDFVPGIRVDGMDILGVREATRFARDFSLRNGPILMEMVTYRYSGHSMSDPGTSYRKREEIQEVRQKRDPITTFSKRITEAGLVTPEELKQIDDEVRAEMQEVERRALTDPELPVEEMYNDVYIHPEPNMMVRVELSEWYKSYASTTFTNSNDTSLDELSDESDESRPNLTSQHFILHDHLQFQVPHLDENLVRKTLADNLSTDLTALIRAESNFYQKDKPITISEDYLINECLMFLSGLKSNLLFKQNNNKFIVNPKLRLIYLHKELEISLKEVIYYSQIVFKIENFIRKISQTHETQVYEALCQFLIEFLKSYKLSLNQTAYFLNEKVKKITLIDFLSIIRNEYFTFFDLLKLILDEIEFNEDKIPCEKSLNIIILIHKKLIDSFSVNNLVKKEHKFLLLLFSRLLTPYLKFIDTLIQEGILNDYKNELGFMRQTQVSINSIDYWKNGYKILYKTEKEQPLFIKIILSSSFKICKQMEIINKLENLNSKSNIYESFMTKLRNSLPYFKISNYENQNIDLENTNNLLEHNFRNLILNKSYRDELKIFNNPFTDEILGQNIDFNLEELIETILNECYYELVSLSSVNLLENLFKKYHMFDLFKFIHSYYLFISNEIVYLFSERLFNLIKRYETYQDDTILNTLFYNSANSIFQNDADNYFNFNCVSLQYDLNNKAETSKLISSIKLRINVKWPLNIIVTKADFEIYNQIFLFLLQIKQVKNDLERLEKTDLDLEIFSKKKVPKSSLLIKYDEASVRRMYLIRMKFLNFINNAHNLIGDQWSHSYVTSFVERKSCE</sequence>
<evidence type="ECO:0000259" key="15">
    <source>
        <dbReference type="Pfam" id="PF17681"/>
    </source>
</evidence>
<evidence type="ECO:0000313" key="16">
    <source>
        <dbReference type="EMBL" id="CAF1015441.1"/>
    </source>
</evidence>
<keyword evidence="7 12" id="KW-0560">Oxidoreductase</keyword>
<dbReference type="InterPro" id="IPR029061">
    <property type="entry name" value="THDP-binding"/>
</dbReference>